<name>A0ABD3TV39_9LAMI</name>
<comment type="function">
    <text evidence="2">Involved in regulation of actin and microtubule organization. Part of a WAVE complex that activates the Arp2/3 complex.</text>
</comment>
<dbReference type="EMBL" id="JBJXBP010000003">
    <property type="protein sequence ID" value="KAL3839883.1"/>
    <property type="molecule type" value="Genomic_DNA"/>
</dbReference>
<evidence type="ECO:0000313" key="3">
    <source>
        <dbReference type="EMBL" id="KAL3839883.1"/>
    </source>
</evidence>
<evidence type="ECO:0000256" key="1">
    <source>
        <dbReference type="ARBA" id="ARBA00010020"/>
    </source>
</evidence>
<evidence type="ECO:0000313" key="4">
    <source>
        <dbReference type="Proteomes" id="UP001634393"/>
    </source>
</evidence>
<proteinExistence type="inferred from homology"/>
<dbReference type="AlphaFoldDB" id="A0ABD3TV39"/>
<comment type="similarity">
    <text evidence="1">Belongs to the ABI family.</text>
</comment>
<dbReference type="Gene3D" id="6.10.140.1620">
    <property type="match status" value="1"/>
</dbReference>
<dbReference type="PANTHER" id="PTHR10460">
    <property type="entry name" value="ABL INTERACTOR FAMILY MEMBER"/>
    <property type="match status" value="1"/>
</dbReference>
<accession>A0ABD3TV39</accession>
<dbReference type="InterPro" id="IPR028457">
    <property type="entry name" value="ABI"/>
</dbReference>
<sequence>MQDNAIAFDKSLKELRNFSSQLYHAADYCETTFLNSEDKTLVVENTKEYISRAIVTVVDHLGSISANLELHILKSNSVPETEHKIDNLKHRLLTCQHNSHKLALPRFHWTADFSRFHCRYIMPPLTDSAMIMNSTFPRISGNDAKSEKDNQFETEEPLFLYTYNHKPNLYKNSTRDMDKKNGFSTTVVPVSDRLSILPKTVHSSFRFQEAQKLKRSTINWKMMHNKDIASIIRRGKRILT</sequence>
<evidence type="ECO:0000256" key="2">
    <source>
        <dbReference type="ARBA" id="ARBA00025223"/>
    </source>
</evidence>
<keyword evidence="4" id="KW-1185">Reference proteome</keyword>
<comment type="caution">
    <text evidence="3">The sequence shown here is derived from an EMBL/GenBank/DDBJ whole genome shotgun (WGS) entry which is preliminary data.</text>
</comment>
<dbReference type="Proteomes" id="UP001634393">
    <property type="component" value="Unassembled WGS sequence"/>
</dbReference>
<gene>
    <name evidence="3" type="ORF">ACJIZ3_024474</name>
</gene>
<organism evidence="3 4">
    <name type="scientific">Penstemon smallii</name>
    <dbReference type="NCBI Taxonomy" id="265156"/>
    <lineage>
        <taxon>Eukaryota</taxon>
        <taxon>Viridiplantae</taxon>
        <taxon>Streptophyta</taxon>
        <taxon>Embryophyta</taxon>
        <taxon>Tracheophyta</taxon>
        <taxon>Spermatophyta</taxon>
        <taxon>Magnoliopsida</taxon>
        <taxon>eudicotyledons</taxon>
        <taxon>Gunneridae</taxon>
        <taxon>Pentapetalae</taxon>
        <taxon>asterids</taxon>
        <taxon>lamiids</taxon>
        <taxon>Lamiales</taxon>
        <taxon>Plantaginaceae</taxon>
        <taxon>Cheloneae</taxon>
        <taxon>Penstemon</taxon>
    </lineage>
</organism>
<dbReference type="PANTHER" id="PTHR10460:SF11">
    <property type="entry name" value="PROTEIN ABIL5-RELATED"/>
    <property type="match status" value="1"/>
</dbReference>
<reference evidence="3 4" key="1">
    <citation type="submission" date="2024-12" db="EMBL/GenBank/DDBJ databases">
        <title>The unique morphological basis and parallel evolutionary history of personate flowers in Penstemon.</title>
        <authorList>
            <person name="Depatie T.H."/>
            <person name="Wessinger C.A."/>
        </authorList>
    </citation>
    <scope>NUCLEOTIDE SEQUENCE [LARGE SCALE GENOMIC DNA]</scope>
    <source>
        <strain evidence="3">WTNN_2</strain>
        <tissue evidence="3">Leaf</tissue>
    </source>
</reference>
<protein>
    <submittedName>
        <fullName evidence="3">Uncharacterized protein</fullName>
    </submittedName>
</protein>